<dbReference type="EMBL" id="CP006850">
    <property type="protein sequence ID" value="AHH16135.1"/>
    <property type="molecule type" value="Genomic_DNA"/>
</dbReference>
<dbReference type="SUPFAM" id="SSF50475">
    <property type="entry name" value="FMN-binding split barrel"/>
    <property type="match status" value="1"/>
</dbReference>
<name>W5T9W3_9NOCA</name>
<dbReference type="NCBIfam" id="TIGR03618">
    <property type="entry name" value="Rv1155_F420"/>
    <property type="match status" value="1"/>
</dbReference>
<keyword evidence="1" id="KW-0560">Oxidoreductase</keyword>
<evidence type="ECO:0000259" key="2">
    <source>
        <dbReference type="Pfam" id="PF01243"/>
    </source>
</evidence>
<dbReference type="PATRIC" id="fig|1415166.3.peg.1353"/>
<dbReference type="HOGENOM" id="CLU_123922_4_0_11"/>
<dbReference type="Proteomes" id="UP000019150">
    <property type="component" value="Chromosome"/>
</dbReference>
<reference evidence="3 4" key="1">
    <citation type="journal article" date="2014" name="Appl. Environ. Microbiol.">
        <title>Insights into the Microbial Degradation of Rubber and Gutta-Percha by Analysis of the Complete Genome of Nocardia nova SH22a.</title>
        <authorList>
            <person name="Luo Q."/>
            <person name="Hiessl S."/>
            <person name="Poehlein A."/>
            <person name="Daniel R."/>
            <person name="Steinbuchel A."/>
        </authorList>
    </citation>
    <scope>NUCLEOTIDE SEQUENCE [LARGE SCALE GENOMIC DNA]</scope>
    <source>
        <strain evidence="3">SH22a</strain>
    </source>
</reference>
<dbReference type="GO" id="GO:0070967">
    <property type="term" value="F:coenzyme F420 binding"/>
    <property type="evidence" value="ECO:0007669"/>
    <property type="project" value="TreeGrafter"/>
</dbReference>
<dbReference type="InterPro" id="IPR012349">
    <property type="entry name" value="Split_barrel_FMN-bd"/>
</dbReference>
<dbReference type="eggNOG" id="COG3576">
    <property type="taxonomic scope" value="Bacteria"/>
</dbReference>
<evidence type="ECO:0000313" key="4">
    <source>
        <dbReference type="Proteomes" id="UP000019150"/>
    </source>
</evidence>
<dbReference type="AlphaFoldDB" id="W5T9W3"/>
<gene>
    <name evidence="3" type="ORF">NONO_c13320</name>
</gene>
<dbReference type="InterPro" id="IPR011576">
    <property type="entry name" value="Pyridox_Oxase_N"/>
</dbReference>
<keyword evidence="4" id="KW-1185">Reference proteome</keyword>
<protein>
    <submittedName>
        <fullName evidence="3">Putative F420-dependent enzyme</fullName>
    </submittedName>
</protein>
<dbReference type="OrthoDB" id="162914at2"/>
<dbReference type="InterPro" id="IPR052019">
    <property type="entry name" value="F420H2_bilvrd_red/Heme_oxyg"/>
</dbReference>
<accession>W5T9W3</accession>
<dbReference type="RefSeq" id="WP_025347656.1">
    <property type="nucleotide sequence ID" value="NZ_CP006850.1"/>
</dbReference>
<dbReference type="STRING" id="1415166.NONO_c13320"/>
<dbReference type="GO" id="GO:0016627">
    <property type="term" value="F:oxidoreductase activity, acting on the CH-CH group of donors"/>
    <property type="evidence" value="ECO:0007669"/>
    <property type="project" value="TreeGrafter"/>
</dbReference>
<dbReference type="GO" id="GO:0005829">
    <property type="term" value="C:cytosol"/>
    <property type="evidence" value="ECO:0007669"/>
    <property type="project" value="TreeGrafter"/>
</dbReference>
<dbReference type="Gene3D" id="2.30.110.10">
    <property type="entry name" value="Electron Transport, Fmn-binding Protein, Chain A"/>
    <property type="match status" value="1"/>
</dbReference>
<sequence length="140" mass="15076">MRLPDSAREFIGGGANATLVTLNADGSPQISVVWVALRSTPEGDELVSAHLSEHLKVRNVRRDPRVALTIVSDEPSEFMRPYLSVTGTARIVEGGAPELLRELAAVLGGPGLEFPPEDAPPGLLTRIRIDRFSGIGPWTR</sequence>
<organism evidence="3 4">
    <name type="scientific">Nocardia nova SH22a</name>
    <dbReference type="NCBI Taxonomy" id="1415166"/>
    <lineage>
        <taxon>Bacteria</taxon>
        <taxon>Bacillati</taxon>
        <taxon>Actinomycetota</taxon>
        <taxon>Actinomycetes</taxon>
        <taxon>Mycobacteriales</taxon>
        <taxon>Nocardiaceae</taxon>
        <taxon>Nocardia</taxon>
    </lineage>
</organism>
<proteinExistence type="predicted"/>
<dbReference type="PANTHER" id="PTHR35176">
    <property type="entry name" value="HEME OXYGENASE HI_0854-RELATED"/>
    <property type="match status" value="1"/>
</dbReference>
<dbReference type="PANTHER" id="PTHR35176:SF6">
    <property type="entry name" value="HEME OXYGENASE HI_0854-RELATED"/>
    <property type="match status" value="1"/>
</dbReference>
<evidence type="ECO:0000256" key="1">
    <source>
        <dbReference type="ARBA" id="ARBA00023002"/>
    </source>
</evidence>
<dbReference type="Pfam" id="PF01243">
    <property type="entry name" value="PNPOx_N"/>
    <property type="match status" value="1"/>
</dbReference>
<dbReference type="KEGG" id="nno:NONO_c13320"/>
<feature type="domain" description="Pyridoxamine 5'-phosphate oxidase N-terminal" evidence="2">
    <location>
        <begin position="4"/>
        <end position="110"/>
    </location>
</feature>
<dbReference type="InterPro" id="IPR019920">
    <property type="entry name" value="F420-binding_dom_put"/>
</dbReference>
<evidence type="ECO:0000313" key="3">
    <source>
        <dbReference type="EMBL" id="AHH16135.1"/>
    </source>
</evidence>